<name>A0A5R9HBD8_9BACT</name>
<dbReference type="AlphaFoldDB" id="A0A5R9HBD8"/>
<comment type="caution">
    <text evidence="2">The sequence shown here is derived from an EMBL/GenBank/DDBJ whole genome shotgun (WGS) entry which is preliminary data.</text>
</comment>
<gene>
    <name evidence="2" type="ORF">FE246_06065</name>
</gene>
<dbReference type="Pfam" id="PF14082">
    <property type="entry name" value="SduA_C"/>
    <property type="match status" value="1"/>
</dbReference>
<proteinExistence type="predicted"/>
<evidence type="ECO:0000313" key="3">
    <source>
        <dbReference type="Proteomes" id="UP000308001"/>
    </source>
</evidence>
<organism evidence="2 3">
    <name type="scientific">Aliarcobacter thereius</name>
    <dbReference type="NCBI Taxonomy" id="544718"/>
    <lineage>
        <taxon>Bacteria</taxon>
        <taxon>Pseudomonadati</taxon>
        <taxon>Campylobacterota</taxon>
        <taxon>Epsilonproteobacteria</taxon>
        <taxon>Campylobacterales</taxon>
        <taxon>Arcobacteraceae</taxon>
        <taxon>Aliarcobacter</taxon>
    </lineage>
</organism>
<sequence length="394" mass="45641">MTQDDKDFLYYQALEKDTLSVSPRFTNKQYGVNGEVIEKHIRGVSMKFGDSPNHKMTKRIETTDGIEIHLKATDNKQQEIKAYFYEDTRNIKTLTVQRWMVKTGNAHKESMVLYGEQLELLLKFVQSLKGIPLNGKGKVSIPLDNALSRINEPNITDENVLKYLKDNPTLINKIVENDLTENDVVSIGYRKKQLQIFKTMLTDDELKESDWQNFFEKNSWIFGYGLSYVFSTNLDNKKLEQVVSGFDFNNSGKRVDGLLKTAGFINSLCFVEIKTHKTPLLKKEYRAGCWNISDEFSGAITQIQNTVYLANKKIQDSVKIKDNEGYLSGEEIFNYNPKAYLVIGKLDEFTKNQEVHYDKYCSFELFRKNINSPEIITFDELYERSKFIVEVKNT</sequence>
<dbReference type="Proteomes" id="UP000308001">
    <property type="component" value="Unassembled WGS sequence"/>
</dbReference>
<reference evidence="2 3" key="1">
    <citation type="submission" date="2019-05" db="EMBL/GenBank/DDBJ databases">
        <title>Arcobacter cibarius and Arcobacter thereius providing challenges in identification an antibiotic susceptibility and Quinolone resistance.</title>
        <authorList>
            <person name="Busch A."/>
            <person name="Hanel I."/>
            <person name="Hotzel H."/>
            <person name="Tomaso H."/>
        </authorList>
    </citation>
    <scope>NUCLEOTIDE SEQUENCE [LARGE SCALE GENOMIC DNA]</scope>
    <source>
        <strain evidence="2 3">17CS1191_2</strain>
    </source>
</reference>
<accession>A0A5R9HBD8</accession>
<dbReference type="EMBL" id="VBUF01000003">
    <property type="protein sequence ID" value="TLS71987.1"/>
    <property type="molecule type" value="Genomic_DNA"/>
</dbReference>
<evidence type="ECO:0000259" key="1">
    <source>
        <dbReference type="Pfam" id="PF14082"/>
    </source>
</evidence>
<dbReference type="InterPro" id="IPR025359">
    <property type="entry name" value="SduA_C"/>
</dbReference>
<feature type="domain" description="Shedu protein SduA C-terminal" evidence="1">
    <location>
        <begin position="207"/>
        <end position="382"/>
    </location>
</feature>
<dbReference type="RefSeq" id="WP_138142897.1">
    <property type="nucleotide sequence ID" value="NZ_VBUF01000003.1"/>
</dbReference>
<protein>
    <submittedName>
        <fullName evidence="2">DUF4263 domain-containing protein</fullName>
    </submittedName>
</protein>
<evidence type="ECO:0000313" key="2">
    <source>
        <dbReference type="EMBL" id="TLS71987.1"/>
    </source>
</evidence>